<evidence type="ECO:0000259" key="5">
    <source>
        <dbReference type="Pfam" id="PF00441"/>
    </source>
</evidence>
<feature type="non-terminal residue" evidence="6">
    <location>
        <position position="150"/>
    </location>
</feature>
<organism evidence="6 7">
    <name type="scientific">Staphylococcus chromogenes</name>
    <name type="common">Staphylococcus hyicus subsp. chromogenes</name>
    <dbReference type="NCBI Taxonomy" id="46126"/>
    <lineage>
        <taxon>Bacteria</taxon>
        <taxon>Bacillati</taxon>
        <taxon>Bacillota</taxon>
        <taxon>Bacilli</taxon>
        <taxon>Bacillales</taxon>
        <taxon>Staphylococcaceae</taxon>
        <taxon>Staphylococcus</taxon>
    </lineage>
</organism>
<evidence type="ECO:0000256" key="1">
    <source>
        <dbReference type="ARBA" id="ARBA00009347"/>
    </source>
</evidence>
<dbReference type="Proteomes" id="UP001240157">
    <property type="component" value="Unassembled WGS sequence"/>
</dbReference>
<accession>A0ABD5AZL6</accession>
<dbReference type="RefSeq" id="WP_308891422.1">
    <property type="nucleotide sequence ID" value="NZ_JAVGJF010000468.1"/>
</dbReference>
<dbReference type="Gene3D" id="2.40.110.10">
    <property type="entry name" value="Butyryl-CoA Dehydrogenase, subunit A, domain 2"/>
    <property type="match status" value="1"/>
</dbReference>
<dbReference type="InterPro" id="IPR046373">
    <property type="entry name" value="Acyl-CoA_Oxase/DH_mid-dom_sf"/>
</dbReference>
<keyword evidence="4" id="KW-0560">Oxidoreductase</keyword>
<dbReference type="EMBL" id="JAVGJF010000468">
    <property type="protein sequence ID" value="MDQ7176826.1"/>
    <property type="molecule type" value="Genomic_DNA"/>
</dbReference>
<sequence>KKDTPGLEIANNCNMVGMRATESHDVILNDVPVQPDQLIEIRGEGPPYQNGWLLHIPATYLGIAQAARDYAVDFALEYSPNSIEGTIADLPVVQQNIGQMETKLITARHLLWSTARAYQKMTPQDVVAAETAASKVVVMNEGLDVIDLAM</sequence>
<dbReference type="InterPro" id="IPR009075">
    <property type="entry name" value="AcylCo_DH/oxidase_C"/>
</dbReference>
<dbReference type="PANTHER" id="PTHR43884:SF25">
    <property type="entry name" value="ACYL-COA DEHYDROGENASE YDBM-RELATED"/>
    <property type="match status" value="1"/>
</dbReference>
<feature type="non-terminal residue" evidence="6">
    <location>
        <position position="1"/>
    </location>
</feature>
<dbReference type="GO" id="GO:0016491">
    <property type="term" value="F:oxidoreductase activity"/>
    <property type="evidence" value="ECO:0007669"/>
    <property type="project" value="UniProtKB-KW"/>
</dbReference>
<name>A0ABD5AZL6_STACR</name>
<comment type="similarity">
    <text evidence="1">Belongs to the acyl-CoA dehydrogenase family.</text>
</comment>
<evidence type="ECO:0000256" key="2">
    <source>
        <dbReference type="ARBA" id="ARBA00022630"/>
    </source>
</evidence>
<reference evidence="6 7" key="1">
    <citation type="submission" date="2023-08" db="EMBL/GenBank/DDBJ databases">
        <title>Whole genome sequencing of Staphylococcus chromogenes NNSch 2386.</title>
        <authorList>
            <person name="Kropotov V.S."/>
            <person name="Boriskina E.V."/>
            <person name="Gordinskaya N.A."/>
            <person name="Shkurkina I.S."/>
            <person name="Kryazhev D.V."/>
            <person name="Alekseeva A.E."/>
            <person name="Makhova M.A."/>
        </authorList>
    </citation>
    <scope>NUCLEOTIDE SEQUENCE [LARGE SCALE GENOMIC DNA]</scope>
    <source>
        <strain evidence="6 7">NNSch 2386</strain>
    </source>
</reference>
<dbReference type="InterPro" id="IPR036250">
    <property type="entry name" value="AcylCo_DH-like_C"/>
</dbReference>
<keyword evidence="2" id="KW-0285">Flavoprotein</keyword>
<keyword evidence="3" id="KW-0274">FAD</keyword>
<evidence type="ECO:0000256" key="3">
    <source>
        <dbReference type="ARBA" id="ARBA00022827"/>
    </source>
</evidence>
<dbReference type="PANTHER" id="PTHR43884">
    <property type="entry name" value="ACYL-COA DEHYDROGENASE"/>
    <property type="match status" value="1"/>
</dbReference>
<evidence type="ECO:0000256" key="4">
    <source>
        <dbReference type="ARBA" id="ARBA00023002"/>
    </source>
</evidence>
<evidence type="ECO:0000313" key="7">
    <source>
        <dbReference type="Proteomes" id="UP001240157"/>
    </source>
</evidence>
<dbReference type="SUPFAM" id="SSF56645">
    <property type="entry name" value="Acyl-CoA dehydrogenase NM domain-like"/>
    <property type="match status" value="1"/>
</dbReference>
<dbReference type="Pfam" id="PF00441">
    <property type="entry name" value="Acyl-CoA_dh_1"/>
    <property type="match status" value="1"/>
</dbReference>
<evidence type="ECO:0000313" key="6">
    <source>
        <dbReference type="EMBL" id="MDQ7176826.1"/>
    </source>
</evidence>
<dbReference type="SUPFAM" id="SSF47203">
    <property type="entry name" value="Acyl-CoA dehydrogenase C-terminal domain-like"/>
    <property type="match status" value="1"/>
</dbReference>
<dbReference type="InterPro" id="IPR009100">
    <property type="entry name" value="AcylCoA_DH/oxidase_NM_dom_sf"/>
</dbReference>
<feature type="domain" description="Acyl-CoA dehydrogenase/oxidase C-terminal" evidence="5">
    <location>
        <begin position="57"/>
        <end position="150"/>
    </location>
</feature>
<dbReference type="AlphaFoldDB" id="A0ABD5AZL6"/>
<dbReference type="Gene3D" id="1.20.140.10">
    <property type="entry name" value="Butyryl-CoA Dehydrogenase, subunit A, domain 3"/>
    <property type="match status" value="1"/>
</dbReference>
<comment type="caution">
    <text evidence="6">The sequence shown here is derived from an EMBL/GenBank/DDBJ whole genome shotgun (WGS) entry which is preliminary data.</text>
</comment>
<gene>
    <name evidence="6" type="ORF">RCF65_12730</name>
</gene>
<proteinExistence type="inferred from homology"/>
<protein>
    <submittedName>
        <fullName evidence="6">Acyl-CoA dehydrogenase family protein</fullName>
    </submittedName>
</protein>